<dbReference type="InterPro" id="IPR051802">
    <property type="entry name" value="YfhM-like"/>
</dbReference>
<comment type="caution">
    <text evidence="4">The sequence shown here is derived from an EMBL/GenBank/DDBJ whole genome shotgun (WGS) entry which is preliminary data.</text>
</comment>
<evidence type="ECO:0000313" key="4">
    <source>
        <dbReference type="EMBL" id="PNV72601.1"/>
    </source>
</evidence>
<feature type="domain" description="Alpha-2-macroglobulin" evidence="3">
    <location>
        <begin position="856"/>
        <end position="946"/>
    </location>
</feature>
<dbReference type="InterPro" id="IPR011625">
    <property type="entry name" value="A2M_N_BRD"/>
</dbReference>
<keyword evidence="5" id="KW-1185">Reference proteome</keyword>
<name>A0ABX4YDT5_9LEPT</name>
<dbReference type="InterPro" id="IPR011626">
    <property type="entry name" value="Alpha-macroglobulin_TED"/>
</dbReference>
<accession>A0ABX4YDT5</accession>
<dbReference type="PANTHER" id="PTHR40094:SF1">
    <property type="entry name" value="UBIQUITIN DOMAIN-CONTAINING PROTEIN"/>
    <property type="match status" value="1"/>
</dbReference>
<dbReference type="Pfam" id="PF01835">
    <property type="entry name" value="MG2"/>
    <property type="match status" value="1"/>
</dbReference>
<dbReference type="PANTHER" id="PTHR40094">
    <property type="entry name" value="ALPHA-2-MACROGLOBULIN HOMOLOG"/>
    <property type="match status" value="1"/>
</dbReference>
<dbReference type="RefSeq" id="WP_010415933.1">
    <property type="nucleotide sequence ID" value="NZ_MCRM02000030.1"/>
</dbReference>
<dbReference type="Gene3D" id="2.20.130.20">
    <property type="match status" value="1"/>
</dbReference>
<dbReference type="SMART" id="SM01359">
    <property type="entry name" value="A2M_N_2"/>
    <property type="match status" value="1"/>
</dbReference>
<dbReference type="Pfam" id="PF07678">
    <property type="entry name" value="TED_complement"/>
    <property type="match status" value="1"/>
</dbReference>
<sequence length="1535" mass="170142">MKRFKYFLPAFAIIASVAGYFILRSPVLGNPLFYLGTDRSFGADETAYVNLEGNGRNNYEFRVYRIADPKKFLTKKVKERLVQEDNENAFGNPLALFSRTLRKFQNEFRSVARREFNSNTRSELKKIIGVDYETAHEQNPIAIPAILADQELISTFSVPTVLSSWAYRRIPVPVRDNGVYLVEGVSGSNLAYTILIKSGINFLVKQSDSETLLFVGRTDTGEPIPGADLTLFSLETGAPYQTAKTDSDGIYFYKGKSPVKSLVLAYKNGEFAVSDPEFYSSSFYGEGGVRAFLYTDRPVYRPGDKVSFKGILRNFSSDQYRTLSGTGTVSVRTGNGDAPIPVIPVSISADSGTFSGEFQLPESENVLLGNYSLILRFKDRSFQTEFSVEAYKKPTFLVTVSVPKSNYLQKEEIVANVKARYYYGQALTGKEVSYRVFRRPKFDYSPVGKLNFDASADYLEQAGQSDRQELVANGKGKLDSQGSYQIAFKPRKIENDFTYSIVASVQSEDMTLDGATSFSVNRSAFFLRIGKDNSVYEPGKESKLLVSLIPFDRSLGDENKKSIVGGKKIELTLYNREIRFSSEGGRTKISKRSVTTSQLGIAEASFIIPQRGQYIVSAESTDADGNITKSETFFWASSVSDSIEIPFKDITLKPGKDLYSTGETAEILVLSPISNGHVVLTVEGNRIFKKDVIRMKGNALKYSVKITSDMSPNFTLSAVQFSGNEVYKSQVRVAAPPEEKFLKVDLSTGSKVYRPGDKAEIRIKTTGLGGRGVPAELSIAVVDEAIYQIKEEKTPNIGTFFYHPRRNNVQTSLASAYKFFGYSESKRLKLALAKKGESGYSSIKNEEQTRDKFKDTGFWNAKVRTSSDGTAIVTFTLPDNLTSWRITAIAVTPDTKVGRGQTGFVTRKDLMLLSGMPRYILKGETQKVSATVSNQSGRKLPIKVSVKTEGAKIVGSAETDITLEPGQNRSVQFQLQALQDPKIKSAKIILTAAGGGFSDSLRSEIQLKTWGLQRVVSDSLGMSEGDGTGLLKVEAPKELADPRLEVRVSPAVLPALRQSLEYLADYPYGCVEQTMSRFYPLLSVQKAGFINERLRRELPKMLEAGLKRVGELQRTDGGFGWFEGMEESDIRMSAYVYRGLAISQKNGAKIQTSILYRAKKFLYSSLDSGSLNSNVKAYVIAALSEAENPEDSIVDGLLKSAAQLNTYGKANLALILANKDRKEAAFNWYKKAVEESGFAKKPFVKFASYGREPNWESDRIETIATLLRVGLLLGESSESTANLASSLLSNRVDLAWNNSRDTSAAVLALSEFMASIRDSESPATLEIIMNGALLKTVSVSAKADATEAFRISIPPELVRSGENRIEIRKKDGPVLYATASLYFTDRSKKISSYSNGIKVKRSYLKVTPDLNGKGISVSETRNFQQGDLVLVELRVEKEGNSDSYFLAEDALLPGFSFLQRDAEYFSGDRKIEYQGRQIYDDRAVFFVSGPKREFTIRYFLRAEVEGKYKTIPAKASLLYYPEVMGATSDDEITVR</sequence>
<dbReference type="InterPro" id="IPR008930">
    <property type="entry name" value="Terpenoid_cyclase/PrenylTrfase"/>
</dbReference>
<gene>
    <name evidence="4" type="ORF">BES34_019160</name>
</gene>
<evidence type="ECO:0000259" key="2">
    <source>
        <dbReference type="SMART" id="SM01359"/>
    </source>
</evidence>
<dbReference type="InterPro" id="IPR047565">
    <property type="entry name" value="Alpha-macroglob_thiol-ester_cl"/>
</dbReference>
<dbReference type="Pfam" id="PF17973">
    <property type="entry name" value="bMG10"/>
    <property type="match status" value="1"/>
</dbReference>
<dbReference type="Proteomes" id="UP000094669">
    <property type="component" value="Unassembled WGS sequence"/>
</dbReference>
<dbReference type="Gene3D" id="6.20.50.160">
    <property type="match status" value="1"/>
</dbReference>
<dbReference type="Pfam" id="PF07703">
    <property type="entry name" value="A2M_BRD"/>
    <property type="match status" value="1"/>
</dbReference>
<dbReference type="CDD" id="cd02891">
    <property type="entry name" value="A2M_like"/>
    <property type="match status" value="1"/>
</dbReference>
<dbReference type="InterPro" id="IPR013783">
    <property type="entry name" value="Ig-like_fold"/>
</dbReference>
<dbReference type="Pfam" id="PF17791">
    <property type="entry name" value="MG3"/>
    <property type="match status" value="1"/>
</dbReference>
<protein>
    <submittedName>
        <fullName evidence="4">Alpha-2-macroglobulin</fullName>
    </submittedName>
</protein>
<dbReference type="Gene3D" id="2.60.40.1930">
    <property type="match status" value="2"/>
</dbReference>
<dbReference type="InterPro" id="IPR041555">
    <property type="entry name" value="MG3"/>
</dbReference>
<dbReference type="Gene3D" id="2.60.40.10">
    <property type="entry name" value="Immunoglobulins"/>
    <property type="match status" value="1"/>
</dbReference>
<dbReference type="SUPFAM" id="SSF48239">
    <property type="entry name" value="Terpenoid cyclases/Protein prenyltransferases"/>
    <property type="match status" value="1"/>
</dbReference>
<evidence type="ECO:0000259" key="3">
    <source>
        <dbReference type="SMART" id="SM01360"/>
    </source>
</evidence>
<dbReference type="Gene3D" id="1.50.10.20">
    <property type="match status" value="1"/>
</dbReference>
<evidence type="ECO:0000256" key="1">
    <source>
        <dbReference type="ARBA" id="ARBA00010556"/>
    </source>
</evidence>
<dbReference type="SMART" id="SM01360">
    <property type="entry name" value="A2M"/>
    <property type="match status" value="1"/>
</dbReference>
<organism evidence="4 5">
    <name type="scientific">Leptospira inadai serovar Lyme</name>
    <dbReference type="NCBI Taxonomy" id="293084"/>
    <lineage>
        <taxon>Bacteria</taxon>
        <taxon>Pseudomonadati</taxon>
        <taxon>Spirochaetota</taxon>
        <taxon>Spirochaetia</taxon>
        <taxon>Leptospirales</taxon>
        <taxon>Leptospiraceae</taxon>
        <taxon>Leptospira</taxon>
    </lineage>
</organism>
<dbReference type="Pfam" id="PF00207">
    <property type="entry name" value="A2M"/>
    <property type="match status" value="1"/>
</dbReference>
<dbReference type="InterPro" id="IPR001599">
    <property type="entry name" value="Macroglobln_a2"/>
</dbReference>
<proteinExistence type="inferred from homology"/>
<dbReference type="SMART" id="SM01419">
    <property type="entry name" value="Thiol-ester_cl"/>
    <property type="match status" value="1"/>
</dbReference>
<evidence type="ECO:0000313" key="5">
    <source>
        <dbReference type="Proteomes" id="UP000094669"/>
    </source>
</evidence>
<dbReference type="InterPro" id="IPR002890">
    <property type="entry name" value="MG2"/>
</dbReference>
<dbReference type="Gene3D" id="2.60.40.1940">
    <property type="match status" value="1"/>
</dbReference>
<dbReference type="EMBL" id="MCRM02000030">
    <property type="protein sequence ID" value="PNV72601.1"/>
    <property type="molecule type" value="Genomic_DNA"/>
</dbReference>
<reference evidence="4" key="1">
    <citation type="submission" date="2018-01" db="EMBL/GenBank/DDBJ databases">
        <title>Genomic characterization of Leptospira inadai serogroup Lyme isolated from captured rat in Brazil and comparative analysis with human reference strain.</title>
        <authorList>
            <person name="Moreno L.Z."/>
            <person name="Loureiro A.P."/>
            <person name="Miraglia F."/>
            <person name="Kremer F.S."/>
            <person name="Eslabao M.R."/>
            <person name="Dellagostin O.A."/>
            <person name="Lilenbaum W."/>
            <person name="Moreno A.M."/>
        </authorList>
    </citation>
    <scope>NUCLEOTIDE SEQUENCE [LARGE SCALE GENOMIC DNA]</scope>
    <source>
        <strain evidence="4">M34/99</strain>
    </source>
</reference>
<comment type="similarity">
    <text evidence="1">Belongs to the protease inhibitor I39 (alpha-2-macroglobulin) family. Bacterial alpha-2-macroglobulin subfamily.</text>
</comment>
<feature type="domain" description="Alpha-2-macroglobulin bait region" evidence="2">
    <location>
        <begin position="650"/>
        <end position="789"/>
    </location>
</feature>
<dbReference type="InterPro" id="IPR041246">
    <property type="entry name" value="Bact_MG10"/>
</dbReference>